<dbReference type="InterPro" id="IPR014284">
    <property type="entry name" value="RNA_pol_sigma-70_dom"/>
</dbReference>
<dbReference type="Gene3D" id="1.10.1740.10">
    <property type="match status" value="1"/>
</dbReference>
<comment type="caution">
    <text evidence="6">The sequence shown here is derived from an EMBL/GenBank/DDBJ whole genome shotgun (WGS) entry which is preliminary data.</text>
</comment>
<dbReference type="NCBIfam" id="TIGR02937">
    <property type="entry name" value="sigma70-ECF"/>
    <property type="match status" value="1"/>
</dbReference>
<dbReference type="PANTHER" id="PTHR43133:SF8">
    <property type="entry name" value="RNA POLYMERASE SIGMA FACTOR HI_1459-RELATED"/>
    <property type="match status" value="1"/>
</dbReference>
<sequence length="181" mass="20485">MQQALRTDRERTLTDLYRQTFPVVRRHVLRHSGSAQDAQDVFHDALIVFYEKAVHGNLVLTAAPSTYLVSVCRNLWHRELSRRSRQPSAALLDEHAELAEAAAPEVAEAPSGSNSVLDYVEQLGAKCKSILVSFYYFNEPLEQIAAAHQYRSVRSATVQKFKCLERLRNAVRKVAATVLEY</sequence>
<dbReference type="InterPro" id="IPR039425">
    <property type="entry name" value="RNA_pol_sigma-70-like"/>
</dbReference>
<dbReference type="Proteomes" id="UP000632273">
    <property type="component" value="Unassembled WGS sequence"/>
</dbReference>
<feature type="domain" description="RNA polymerase sigma-70 region 2" evidence="5">
    <location>
        <begin position="16"/>
        <end position="85"/>
    </location>
</feature>
<organism evidence="6 7">
    <name type="scientific">Hymenobacter cavernae</name>
    <dbReference type="NCBI Taxonomy" id="2044852"/>
    <lineage>
        <taxon>Bacteria</taxon>
        <taxon>Pseudomonadati</taxon>
        <taxon>Bacteroidota</taxon>
        <taxon>Cytophagia</taxon>
        <taxon>Cytophagales</taxon>
        <taxon>Hymenobacteraceae</taxon>
        <taxon>Hymenobacter</taxon>
    </lineage>
</organism>
<dbReference type="EMBL" id="BMHT01000012">
    <property type="protein sequence ID" value="GGF27749.1"/>
    <property type="molecule type" value="Genomic_DNA"/>
</dbReference>
<keyword evidence="1" id="KW-0805">Transcription regulation</keyword>
<dbReference type="InterPro" id="IPR013325">
    <property type="entry name" value="RNA_pol_sigma_r2"/>
</dbReference>
<accession>A0ABQ1UWA5</accession>
<dbReference type="InterPro" id="IPR007627">
    <property type="entry name" value="RNA_pol_sigma70_r2"/>
</dbReference>
<keyword evidence="4" id="KW-0804">Transcription</keyword>
<evidence type="ECO:0000313" key="6">
    <source>
        <dbReference type="EMBL" id="GGF27749.1"/>
    </source>
</evidence>
<keyword evidence="2" id="KW-0731">Sigma factor</keyword>
<name>A0ABQ1UWA5_9BACT</name>
<dbReference type="SUPFAM" id="SSF88946">
    <property type="entry name" value="Sigma2 domain of RNA polymerase sigma factors"/>
    <property type="match status" value="1"/>
</dbReference>
<protein>
    <recommendedName>
        <fullName evidence="5">RNA polymerase sigma-70 region 2 domain-containing protein</fullName>
    </recommendedName>
</protein>
<dbReference type="Pfam" id="PF04542">
    <property type="entry name" value="Sigma70_r2"/>
    <property type="match status" value="1"/>
</dbReference>
<evidence type="ECO:0000256" key="3">
    <source>
        <dbReference type="ARBA" id="ARBA00023125"/>
    </source>
</evidence>
<evidence type="ECO:0000256" key="4">
    <source>
        <dbReference type="ARBA" id="ARBA00023163"/>
    </source>
</evidence>
<proteinExistence type="predicted"/>
<evidence type="ECO:0000259" key="5">
    <source>
        <dbReference type="Pfam" id="PF04542"/>
    </source>
</evidence>
<gene>
    <name evidence="6" type="ORF">GCM10011383_44310</name>
</gene>
<keyword evidence="3" id="KW-0238">DNA-binding</keyword>
<evidence type="ECO:0000256" key="1">
    <source>
        <dbReference type="ARBA" id="ARBA00023015"/>
    </source>
</evidence>
<dbReference type="PANTHER" id="PTHR43133">
    <property type="entry name" value="RNA POLYMERASE ECF-TYPE SIGMA FACTO"/>
    <property type="match status" value="1"/>
</dbReference>
<evidence type="ECO:0000256" key="2">
    <source>
        <dbReference type="ARBA" id="ARBA00023082"/>
    </source>
</evidence>
<keyword evidence="7" id="KW-1185">Reference proteome</keyword>
<reference evidence="7" key="1">
    <citation type="journal article" date="2019" name="Int. J. Syst. Evol. Microbiol.">
        <title>The Global Catalogue of Microorganisms (GCM) 10K type strain sequencing project: providing services to taxonomists for standard genome sequencing and annotation.</title>
        <authorList>
            <consortium name="The Broad Institute Genomics Platform"/>
            <consortium name="The Broad Institute Genome Sequencing Center for Infectious Disease"/>
            <person name="Wu L."/>
            <person name="Ma J."/>
        </authorList>
    </citation>
    <scope>NUCLEOTIDE SEQUENCE [LARGE SCALE GENOMIC DNA]</scope>
    <source>
        <strain evidence="7">CGMCC 1.15197</strain>
    </source>
</reference>
<evidence type="ECO:0000313" key="7">
    <source>
        <dbReference type="Proteomes" id="UP000632273"/>
    </source>
</evidence>